<dbReference type="EMBL" id="PSNW01000001">
    <property type="protein sequence ID" value="PPE75552.1"/>
    <property type="molecule type" value="Genomic_DNA"/>
</dbReference>
<keyword evidence="4" id="KW-1185">Reference proteome</keyword>
<feature type="chain" id="PRO_5015391704" evidence="1">
    <location>
        <begin position="23"/>
        <end position="192"/>
    </location>
</feature>
<dbReference type="SUPFAM" id="SSF101874">
    <property type="entry name" value="YceI-like"/>
    <property type="match status" value="1"/>
</dbReference>
<dbReference type="InterPro" id="IPR007372">
    <property type="entry name" value="Lipid/polyisoprenoid-bd_YceI"/>
</dbReference>
<dbReference type="AlphaFoldDB" id="A0A2S5TKT3"/>
<feature type="domain" description="Lipid/polyisoprenoid-binding YceI-like" evidence="2">
    <location>
        <begin position="24"/>
        <end position="188"/>
    </location>
</feature>
<dbReference type="OrthoDB" id="9811006at2"/>
<dbReference type="Gene3D" id="2.40.128.110">
    <property type="entry name" value="Lipid/polyisoprenoid-binding, YceI-like"/>
    <property type="match status" value="1"/>
</dbReference>
<keyword evidence="1" id="KW-0732">Signal</keyword>
<dbReference type="RefSeq" id="WP_104228518.1">
    <property type="nucleotide sequence ID" value="NZ_PSNW01000001.1"/>
</dbReference>
<evidence type="ECO:0000259" key="2">
    <source>
        <dbReference type="SMART" id="SM00867"/>
    </source>
</evidence>
<name>A0A2S5TKT3_9GAMM</name>
<feature type="signal peptide" evidence="1">
    <location>
        <begin position="1"/>
        <end position="22"/>
    </location>
</feature>
<dbReference type="Pfam" id="PF04264">
    <property type="entry name" value="YceI"/>
    <property type="match status" value="1"/>
</dbReference>
<comment type="caution">
    <text evidence="3">The sequence shown here is derived from an EMBL/GenBank/DDBJ whole genome shotgun (WGS) entry which is preliminary data.</text>
</comment>
<sequence>MFTRCTLSLALAAGLASGAASAATYEIETHHTYPSLEMSHMGISVWRGKFNRSSGTVTYDRKAKTGTVDIKTETASIDFGHDEMNKHSVAEDWLNAAQFPTLDYKGKLVFKGKGDAPAEVDGQLTMRGVTKPLKLKINSFKCIDHPFYKKEVCGADAEGQLDRADYGMTQYTDNGMGKILIRIQVEAIKQSD</sequence>
<gene>
    <name evidence="3" type="ORF">C3942_01270</name>
</gene>
<dbReference type="InterPro" id="IPR036761">
    <property type="entry name" value="TTHA0802/YceI-like_sf"/>
</dbReference>
<reference evidence="3 4" key="1">
    <citation type="submission" date="2018-02" db="EMBL/GenBank/DDBJ databases">
        <title>Genome sequencing of Solimonas sp. HR-BB.</title>
        <authorList>
            <person name="Lee Y."/>
            <person name="Jeon C.O."/>
        </authorList>
    </citation>
    <scope>NUCLEOTIDE SEQUENCE [LARGE SCALE GENOMIC DNA]</scope>
    <source>
        <strain evidence="3 4">HR-BB</strain>
    </source>
</reference>
<dbReference type="Proteomes" id="UP000238220">
    <property type="component" value="Unassembled WGS sequence"/>
</dbReference>
<evidence type="ECO:0000256" key="1">
    <source>
        <dbReference type="SAM" id="SignalP"/>
    </source>
</evidence>
<evidence type="ECO:0000313" key="4">
    <source>
        <dbReference type="Proteomes" id="UP000238220"/>
    </source>
</evidence>
<proteinExistence type="predicted"/>
<protein>
    <submittedName>
        <fullName evidence="3">Polyisoprenoid-binding protein</fullName>
    </submittedName>
</protein>
<organism evidence="3 4">
    <name type="scientific">Solimonas fluminis</name>
    <dbReference type="NCBI Taxonomy" id="2086571"/>
    <lineage>
        <taxon>Bacteria</taxon>
        <taxon>Pseudomonadati</taxon>
        <taxon>Pseudomonadota</taxon>
        <taxon>Gammaproteobacteria</taxon>
        <taxon>Nevskiales</taxon>
        <taxon>Nevskiaceae</taxon>
        <taxon>Solimonas</taxon>
    </lineage>
</organism>
<dbReference type="PANTHER" id="PTHR34406">
    <property type="entry name" value="PROTEIN YCEI"/>
    <property type="match status" value="1"/>
</dbReference>
<evidence type="ECO:0000313" key="3">
    <source>
        <dbReference type="EMBL" id="PPE75552.1"/>
    </source>
</evidence>
<dbReference type="SMART" id="SM00867">
    <property type="entry name" value="YceI"/>
    <property type="match status" value="1"/>
</dbReference>
<accession>A0A2S5TKT3</accession>
<dbReference type="PANTHER" id="PTHR34406:SF2">
    <property type="entry name" value="PERIPLASMIC PROTEIN"/>
    <property type="match status" value="1"/>
</dbReference>